<protein>
    <recommendedName>
        <fullName evidence="2">Anti-sigma factor antagonist</fullName>
    </recommendedName>
</protein>
<name>A0A926WIX1_9NOST</name>
<dbReference type="EMBL" id="JACJQU010000012">
    <property type="protein sequence ID" value="MBD2295434.1"/>
    <property type="molecule type" value="Genomic_DNA"/>
</dbReference>
<evidence type="ECO:0000259" key="3">
    <source>
        <dbReference type="PROSITE" id="PS50801"/>
    </source>
</evidence>
<evidence type="ECO:0000256" key="2">
    <source>
        <dbReference type="RuleBase" id="RU003749"/>
    </source>
</evidence>
<dbReference type="Gene3D" id="3.30.750.24">
    <property type="entry name" value="STAS domain"/>
    <property type="match status" value="1"/>
</dbReference>
<dbReference type="RefSeq" id="WP_190562810.1">
    <property type="nucleotide sequence ID" value="NZ_JACJQU010000012.1"/>
</dbReference>
<dbReference type="InterPro" id="IPR003658">
    <property type="entry name" value="Anti-sigma_ant"/>
</dbReference>
<gene>
    <name evidence="4" type="ORF">H6G06_18635</name>
</gene>
<evidence type="ECO:0000313" key="4">
    <source>
        <dbReference type="EMBL" id="MBD2295434.1"/>
    </source>
</evidence>
<keyword evidence="5" id="KW-1185">Reference proteome</keyword>
<evidence type="ECO:0000313" key="5">
    <source>
        <dbReference type="Proteomes" id="UP000662185"/>
    </source>
</evidence>
<dbReference type="Pfam" id="PF01740">
    <property type="entry name" value="STAS"/>
    <property type="match status" value="1"/>
</dbReference>
<comment type="similarity">
    <text evidence="1 2">Belongs to the anti-sigma-factor antagonist family.</text>
</comment>
<reference evidence="5" key="1">
    <citation type="journal article" date="2020" name="ISME J.">
        <title>Comparative genomics reveals insights into cyanobacterial evolution and habitat adaptation.</title>
        <authorList>
            <person name="Chen M.Y."/>
            <person name="Teng W.K."/>
            <person name="Zhao L."/>
            <person name="Hu C.X."/>
            <person name="Zhou Y.K."/>
            <person name="Han B.P."/>
            <person name="Song L.R."/>
            <person name="Shu W.S."/>
        </authorList>
    </citation>
    <scope>NUCLEOTIDE SEQUENCE [LARGE SCALE GENOMIC DNA]</scope>
    <source>
        <strain evidence="5">FACHB-251</strain>
    </source>
</reference>
<dbReference type="InterPro" id="IPR002645">
    <property type="entry name" value="STAS_dom"/>
</dbReference>
<dbReference type="NCBIfam" id="TIGR00377">
    <property type="entry name" value="ant_ant_sig"/>
    <property type="match status" value="1"/>
</dbReference>
<dbReference type="SUPFAM" id="SSF52091">
    <property type="entry name" value="SpoIIaa-like"/>
    <property type="match status" value="1"/>
</dbReference>
<comment type="caution">
    <text evidence="4">The sequence shown here is derived from an EMBL/GenBank/DDBJ whole genome shotgun (WGS) entry which is preliminary data.</text>
</comment>
<dbReference type="AlphaFoldDB" id="A0A926WIX1"/>
<proteinExistence type="inferred from homology"/>
<dbReference type="PANTHER" id="PTHR33495:SF2">
    <property type="entry name" value="ANTI-SIGMA FACTOR ANTAGONIST TM_1081-RELATED"/>
    <property type="match status" value="1"/>
</dbReference>
<dbReference type="GO" id="GO:0043856">
    <property type="term" value="F:anti-sigma factor antagonist activity"/>
    <property type="evidence" value="ECO:0007669"/>
    <property type="project" value="InterPro"/>
</dbReference>
<feature type="domain" description="STAS" evidence="3">
    <location>
        <begin position="1"/>
        <end position="107"/>
    </location>
</feature>
<dbReference type="InterPro" id="IPR036513">
    <property type="entry name" value="STAS_dom_sf"/>
</dbReference>
<dbReference type="PANTHER" id="PTHR33495">
    <property type="entry name" value="ANTI-SIGMA FACTOR ANTAGONIST TM_1081-RELATED-RELATED"/>
    <property type="match status" value="1"/>
</dbReference>
<evidence type="ECO:0000256" key="1">
    <source>
        <dbReference type="ARBA" id="ARBA00009013"/>
    </source>
</evidence>
<accession>A0A926WIX1</accession>
<dbReference type="Proteomes" id="UP000662185">
    <property type="component" value="Unassembled WGS sequence"/>
</dbReference>
<dbReference type="CDD" id="cd07043">
    <property type="entry name" value="STAS_anti-anti-sigma_factors"/>
    <property type="match status" value="1"/>
</dbReference>
<sequence>MSQQVKVLTLKENLNAETSSEFQQDIAQIMESGAKIVLVDCQNITFLDSSGLGTLVLAFKTLRDADIKMVLCSINEQVRMIFELTSINEIFEIFPSQDDFNQVLMATN</sequence>
<dbReference type="PROSITE" id="PS50801">
    <property type="entry name" value="STAS"/>
    <property type="match status" value="1"/>
</dbReference>
<organism evidence="4 5">
    <name type="scientific">Anabaena sphaerica FACHB-251</name>
    <dbReference type="NCBI Taxonomy" id="2692883"/>
    <lineage>
        <taxon>Bacteria</taxon>
        <taxon>Bacillati</taxon>
        <taxon>Cyanobacteriota</taxon>
        <taxon>Cyanophyceae</taxon>
        <taxon>Nostocales</taxon>
        <taxon>Nostocaceae</taxon>
        <taxon>Anabaena</taxon>
    </lineage>
</organism>